<protein>
    <submittedName>
        <fullName evidence="1">Uncharacterized protein</fullName>
    </submittedName>
</protein>
<name>A0ABU7MD85_9ACTN</name>
<comment type="caution">
    <text evidence="1">The sequence shown here is derived from an EMBL/GenBank/DDBJ whole genome shotgun (WGS) entry which is preliminary data.</text>
</comment>
<accession>A0ABU7MD85</accession>
<gene>
    <name evidence="1" type="ORF">VZC37_12070</name>
</gene>
<proteinExistence type="predicted"/>
<evidence type="ECO:0000313" key="1">
    <source>
        <dbReference type="EMBL" id="MEE3851074.1"/>
    </source>
</evidence>
<dbReference type="EMBL" id="JAZDUF010000003">
    <property type="protein sequence ID" value="MEE3851074.1"/>
    <property type="molecule type" value="Genomic_DNA"/>
</dbReference>
<sequence>MAREPGSWQAARLRATRDEVARRAEITPTLTAVRFSGQSATYRDLSRALMRYGMVSDLNGLGIGSTICAAILHCLPRIGRLGEPAAVAVTVSQVIDWLARDLGDGETGLRAIG</sequence>
<reference evidence="1 2" key="1">
    <citation type="submission" date="2024-01" db="EMBL/GenBank/DDBJ databases">
        <title>Draft genome sequence of Gordonia sp. LSe1-13.</title>
        <authorList>
            <person name="Suphannarot A."/>
            <person name="Mingma R."/>
        </authorList>
    </citation>
    <scope>NUCLEOTIDE SEQUENCE [LARGE SCALE GENOMIC DNA]</scope>
    <source>
        <strain evidence="1 2">LSe1-13</strain>
    </source>
</reference>
<dbReference type="RefSeq" id="WP_330432738.1">
    <property type="nucleotide sequence ID" value="NZ_JAZDUF010000003.1"/>
</dbReference>
<organism evidence="1 2">
    <name type="scientific">Gordonia sesuvii</name>
    <dbReference type="NCBI Taxonomy" id="3116777"/>
    <lineage>
        <taxon>Bacteria</taxon>
        <taxon>Bacillati</taxon>
        <taxon>Actinomycetota</taxon>
        <taxon>Actinomycetes</taxon>
        <taxon>Mycobacteriales</taxon>
        <taxon>Gordoniaceae</taxon>
        <taxon>Gordonia</taxon>
    </lineage>
</organism>
<keyword evidence="2" id="KW-1185">Reference proteome</keyword>
<evidence type="ECO:0000313" key="2">
    <source>
        <dbReference type="Proteomes" id="UP001347146"/>
    </source>
</evidence>
<dbReference type="Proteomes" id="UP001347146">
    <property type="component" value="Unassembled WGS sequence"/>
</dbReference>